<dbReference type="PROSITE" id="PS00793">
    <property type="entry name" value="DHPS_2"/>
    <property type="match status" value="1"/>
</dbReference>
<dbReference type="GO" id="GO:0004156">
    <property type="term" value="F:dihydropteroate synthase activity"/>
    <property type="evidence" value="ECO:0007669"/>
    <property type="project" value="UniProtKB-EC"/>
</dbReference>
<dbReference type="EC" id="2.5.1.15" evidence="4 9"/>
<evidence type="ECO:0000256" key="1">
    <source>
        <dbReference type="ARBA" id="ARBA00000012"/>
    </source>
</evidence>
<comment type="similarity">
    <text evidence="9">Belongs to the DHPS family.</text>
</comment>
<dbReference type="EMBL" id="JBHUMP010000002">
    <property type="protein sequence ID" value="MFD2738495.1"/>
    <property type="molecule type" value="Genomic_DNA"/>
</dbReference>
<feature type="domain" description="Pterin-binding" evidence="10">
    <location>
        <begin position="72"/>
        <end position="327"/>
    </location>
</feature>
<organism evidence="11 12">
    <name type="scientific">Sulfitobacter aestuarii</name>
    <dbReference type="NCBI Taxonomy" id="2161676"/>
    <lineage>
        <taxon>Bacteria</taxon>
        <taxon>Pseudomonadati</taxon>
        <taxon>Pseudomonadota</taxon>
        <taxon>Alphaproteobacteria</taxon>
        <taxon>Rhodobacterales</taxon>
        <taxon>Roseobacteraceae</taxon>
        <taxon>Sulfitobacter</taxon>
    </lineage>
</organism>
<dbReference type="Proteomes" id="UP001597474">
    <property type="component" value="Unassembled WGS sequence"/>
</dbReference>
<dbReference type="PROSITE" id="PS00792">
    <property type="entry name" value="DHPS_1"/>
    <property type="match status" value="1"/>
</dbReference>
<comment type="function">
    <text evidence="9">Catalyzes the condensation of para-aminobenzoate (pABA) with 6-hydroxymethyl-7,8-dihydropterin diphosphate (DHPt-PP) to form 7,8-dihydropteroate (H2Pte), the immediate precursor of folate derivatives.</text>
</comment>
<keyword evidence="6 9" id="KW-0479">Metal-binding</keyword>
<dbReference type="CDD" id="cd00739">
    <property type="entry name" value="DHPS"/>
    <property type="match status" value="1"/>
</dbReference>
<comment type="cofactor">
    <cofactor evidence="2 9">
        <name>Mg(2+)</name>
        <dbReference type="ChEBI" id="CHEBI:18420"/>
    </cofactor>
</comment>
<name>A0ABW5TZR7_9RHOB</name>
<keyword evidence="12" id="KW-1185">Reference proteome</keyword>
<evidence type="ECO:0000256" key="9">
    <source>
        <dbReference type="RuleBase" id="RU361205"/>
    </source>
</evidence>
<dbReference type="Pfam" id="PF00809">
    <property type="entry name" value="Pterin_bind"/>
    <property type="match status" value="1"/>
</dbReference>
<dbReference type="SUPFAM" id="SSF51717">
    <property type="entry name" value="Dihydropteroate synthetase-like"/>
    <property type="match status" value="1"/>
</dbReference>
<sequence length="338" mass="35011">MTLYYRPLVQTGPAMPPGAAPLAGGWGWFTTLEVLERGGAPRFIDASDLPTDVADRLCTPRPAIAGLDLAEPRVMGILNATPDSFSDGGRHERAGDAVKGGLAMIAQGVDLLDVGGESTRPGSAAVPVEEEIARVVPVIAGLRAAGAECVISIDTRKMAVARVAAQAGADLVNDVAGFAFDPALAPFCAEAGLPVCVMHAQGEPETMQRDPRYDDVVLDVYDHLAERIAALEAAGIDRARIIADPGIGFGKTQAHNLALLGRLGLFHGLGVPLLLGASRKRFIGTIGGAPEARDRGPGSIGVALAGLAQGVQFLRVHDVGETIQAIKLWRAAMAGSIS</sequence>
<reference evidence="12" key="1">
    <citation type="journal article" date="2019" name="Int. J. Syst. Evol. Microbiol.">
        <title>The Global Catalogue of Microorganisms (GCM) 10K type strain sequencing project: providing services to taxonomists for standard genome sequencing and annotation.</title>
        <authorList>
            <consortium name="The Broad Institute Genomics Platform"/>
            <consortium name="The Broad Institute Genome Sequencing Center for Infectious Disease"/>
            <person name="Wu L."/>
            <person name="Ma J."/>
        </authorList>
    </citation>
    <scope>NUCLEOTIDE SEQUENCE [LARGE SCALE GENOMIC DNA]</scope>
    <source>
        <strain evidence="12">TISTR 2562</strain>
    </source>
</reference>
<evidence type="ECO:0000256" key="3">
    <source>
        <dbReference type="ARBA" id="ARBA00004763"/>
    </source>
</evidence>
<evidence type="ECO:0000256" key="5">
    <source>
        <dbReference type="ARBA" id="ARBA00022679"/>
    </source>
</evidence>
<evidence type="ECO:0000256" key="6">
    <source>
        <dbReference type="ARBA" id="ARBA00022723"/>
    </source>
</evidence>
<protein>
    <recommendedName>
        <fullName evidence="4 9">Dihydropteroate synthase</fullName>
        <shortName evidence="9">DHPS</shortName>
        <ecNumber evidence="4 9">2.5.1.15</ecNumber>
    </recommendedName>
    <alternativeName>
        <fullName evidence="9">Dihydropteroate pyrophosphorylase</fullName>
    </alternativeName>
</protein>
<dbReference type="InterPro" id="IPR011005">
    <property type="entry name" value="Dihydropteroate_synth-like_sf"/>
</dbReference>
<evidence type="ECO:0000256" key="2">
    <source>
        <dbReference type="ARBA" id="ARBA00001946"/>
    </source>
</evidence>
<evidence type="ECO:0000313" key="12">
    <source>
        <dbReference type="Proteomes" id="UP001597474"/>
    </source>
</evidence>
<evidence type="ECO:0000256" key="7">
    <source>
        <dbReference type="ARBA" id="ARBA00022842"/>
    </source>
</evidence>
<dbReference type="NCBIfam" id="TIGR01496">
    <property type="entry name" value="DHPS"/>
    <property type="match status" value="1"/>
</dbReference>
<evidence type="ECO:0000259" key="10">
    <source>
        <dbReference type="PROSITE" id="PS50972"/>
    </source>
</evidence>
<evidence type="ECO:0000256" key="4">
    <source>
        <dbReference type="ARBA" id="ARBA00012458"/>
    </source>
</evidence>
<comment type="pathway">
    <text evidence="3 9">Cofactor biosynthesis; tetrahydrofolate biosynthesis; 7,8-dihydrofolate from 2-amino-4-hydroxy-6-hydroxymethyl-7,8-dihydropteridine diphosphate and 4-aminobenzoate: step 1/2.</text>
</comment>
<evidence type="ECO:0000313" key="11">
    <source>
        <dbReference type="EMBL" id="MFD2738495.1"/>
    </source>
</evidence>
<keyword evidence="8 9" id="KW-0289">Folate biosynthesis</keyword>
<dbReference type="RefSeq" id="WP_386371276.1">
    <property type="nucleotide sequence ID" value="NZ_JBHUMP010000002.1"/>
</dbReference>
<dbReference type="PROSITE" id="PS50972">
    <property type="entry name" value="PTERIN_BINDING"/>
    <property type="match status" value="1"/>
</dbReference>
<dbReference type="InterPro" id="IPR045031">
    <property type="entry name" value="DHP_synth-like"/>
</dbReference>
<comment type="caution">
    <text evidence="11">The sequence shown here is derived from an EMBL/GenBank/DDBJ whole genome shotgun (WGS) entry which is preliminary data.</text>
</comment>
<dbReference type="PANTHER" id="PTHR20941:SF1">
    <property type="entry name" value="FOLIC ACID SYNTHESIS PROTEIN FOL1"/>
    <property type="match status" value="1"/>
</dbReference>
<keyword evidence="7 9" id="KW-0460">Magnesium</keyword>
<evidence type="ECO:0000256" key="8">
    <source>
        <dbReference type="ARBA" id="ARBA00022909"/>
    </source>
</evidence>
<gene>
    <name evidence="11" type="primary">folP</name>
    <name evidence="11" type="ORF">ACFSUD_02835</name>
</gene>
<dbReference type="PANTHER" id="PTHR20941">
    <property type="entry name" value="FOLATE SYNTHESIS PROTEINS"/>
    <property type="match status" value="1"/>
</dbReference>
<dbReference type="InterPro" id="IPR006390">
    <property type="entry name" value="DHP_synth_dom"/>
</dbReference>
<dbReference type="Gene3D" id="3.20.20.20">
    <property type="entry name" value="Dihydropteroate synthase-like"/>
    <property type="match status" value="1"/>
</dbReference>
<proteinExistence type="inferred from homology"/>
<dbReference type="InterPro" id="IPR000489">
    <property type="entry name" value="Pterin-binding_dom"/>
</dbReference>
<keyword evidence="5 9" id="KW-0808">Transferase</keyword>
<accession>A0ABW5TZR7</accession>
<comment type="catalytic activity">
    <reaction evidence="1">
        <text>(7,8-dihydropterin-6-yl)methyl diphosphate + 4-aminobenzoate = 7,8-dihydropteroate + diphosphate</text>
        <dbReference type="Rhea" id="RHEA:19949"/>
        <dbReference type="ChEBI" id="CHEBI:17836"/>
        <dbReference type="ChEBI" id="CHEBI:17839"/>
        <dbReference type="ChEBI" id="CHEBI:33019"/>
        <dbReference type="ChEBI" id="CHEBI:72950"/>
        <dbReference type="EC" id="2.5.1.15"/>
    </reaction>
</comment>